<name>A0A402D609_9BACT</name>
<keyword evidence="2" id="KW-1185">Reference proteome</keyword>
<dbReference type="KEGG" id="ccot:CCAX7_54530"/>
<gene>
    <name evidence="1" type="ORF">CCAX7_54530</name>
</gene>
<organism evidence="1 2">
    <name type="scientific">Capsulimonas corticalis</name>
    <dbReference type="NCBI Taxonomy" id="2219043"/>
    <lineage>
        <taxon>Bacteria</taxon>
        <taxon>Bacillati</taxon>
        <taxon>Armatimonadota</taxon>
        <taxon>Armatimonadia</taxon>
        <taxon>Capsulimonadales</taxon>
        <taxon>Capsulimonadaceae</taxon>
        <taxon>Capsulimonas</taxon>
    </lineage>
</organism>
<accession>A0A402D609</accession>
<dbReference type="Proteomes" id="UP000287394">
    <property type="component" value="Chromosome"/>
</dbReference>
<sequence length="177" mass="20675">MVLQNDPQNQPTFRTISRREKQDIASAVALKIKSLVKGDRSDVRNWVRAAHIVALMVKTVSFWCAAQPEIAHLVDKTRGICWKIPEINASEHNTNKLRATLIIYDARLSAKEQIRVLAHEMTHAILWNTEWSFERDFDHHDDYEGFNGSRYDTVDHRIARMVEHIVDNPKFWTEQQD</sequence>
<evidence type="ECO:0000313" key="1">
    <source>
        <dbReference type="EMBL" id="BDI33402.1"/>
    </source>
</evidence>
<proteinExistence type="predicted"/>
<protein>
    <submittedName>
        <fullName evidence="1">Uncharacterized protein</fullName>
    </submittedName>
</protein>
<reference evidence="1 2" key="1">
    <citation type="journal article" date="2019" name="Int. J. Syst. Evol. Microbiol.">
        <title>Capsulimonas corticalis gen. nov., sp. nov., an aerobic capsulated bacterium, of a novel bacterial order, Capsulimonadales ord. nov., of the class Armatimonadia of the phylum Armatimonadetes.</title>
        <authorList>
            <person name="Li J."/>
            <person name="Kudo C."/>
            <person name="Tonouchi A."/>
        </authorList>
    </citation>
    <scope>NUCLEOTIDE SEQUENCE [LARGE SCALE GENOMIC DNA]</scope>
    <source>
        <strain evidence="1 2">AX-7</strain>
    </source>
</reference>
<evidence type="ECO:0000313" key="2">
    <source>
        <dbReference type="Proteomes" id="UP000287394"/>
    </source>
</evidence>
<dbReference type="AlphaFoldDB" id="A0A402D609"/>
<dbReference type="EMBL" id="AP025739">
    <property type="protein sequence ID" value="BDI33402.1"/>
    <property type="molecule type" value="Genomic_DNA"/>
</dbReference>